<protein>
    <submittedName>
        <fullName evidence="1">Uncharacterized protein</fullName>
    </submittedName>
</protein>
<evidence type="ECO:0000313" key="2">
    <source>
        <dbReference type="Proteomes" id="UP000591131"/>
    </source>
</evidence>
<evidence type="ECO:0000313" key="1">
    <source>
        <dbReference type="EMBL" id="KAF4661121.1"/>
    </source>
</evidence>
<dbReference type="EMBL" id="JAAPAO010000390">
    <property type="protein sequence ID" value="KAF4661121.1"/>
    <property type="molecule type" value="Genomic_DNA"/>
</dbReference>
<name>A0A7J6LQF4_PERCH</name>
<keyword evidence="2" id="KW-1185">Reference proteome</keyword>
<sequence>MVVSELDDSIYTPWPPNNDINPTSSISSTTTEPWQLPAKFYLASAFDTLAYEDPVEPLYSTDGDEVTSDEEEVEHLVNTPKLDPNAEEFVPMMASLTMAGQGEEASAAAGFNVDAPEFVPGGGEYQIEEVGSCTELDPDAPEFIPGSVGECEAGHSGDAAESVDSLIADLADLWVQGLSPPFHEDDKAAEEVPPLDEDALAMLLAEIALDGGKDLMKSCNDGLSTPNEVA</sequence>
<dbReference type="OrthoDB" id="441759at2759"/>
<gene>
    <name evidence="1" type="ORF">FOL47_006838</name>
</gene>
<proteinExistence type="predicted"/>
<organism evidence="1 2">
    <name type="scientific">Perkinsus chesapeaki</name>
    <name type="common">Clam parasite</name>
    <name type="synonym">Perkinsus andrewsi</name>
    <dbReference type="NCBI Taxonomy" id="330153"/>
    <lineage>
        <taxon>Eukaryota</taxon>
        <taxon>Sar</taxon>
        <taxon>Alveolata</taxon>
        <taxon>Perkinsozoa</taxon>
        <taxon>Perkinsea</taxon>
        <taxon>Perkinsida</taxon>
        <taxon>Perkinsidae</taxon>
        <taxon>Perkinsus</taxon>
    </lineage>
</organism>
<dbReference type="AlphaFoldDB" id="A0A7J6LQF4"/>
<accession>A0A7J6LQF4</accession>
<comment type="caution">
    <text evidence="1">The sequence shown here is derived from an EMBL/GenBank/DDBJ whole genome shotgun (WGS) entry which is preliminary data.</text>
</comment>
<dbReference type="Proteomes" id="UP000591131">
    <property type="component" value="Unassembled WGS sequence"/>
</dbReference>
<reference evidence="1 2" key="1">
    <citation type="submission" date="2020-04" db="EMBL/GenBank/DDBJ databases">
        <title>Perkinsus chesapeaki whole genome sequence.</title>
        <authorList>
            <person name="Bogema D.R."/>
        </authorList>
    </citation>
    <scope>NUCLEOTIDE SEQUENCE [LARGE SCALE GENOMIC DNA]</scope>
    <source>
        <strain evidence="1">ATCC PRA-425</strain>
    </source>
</reference>